<evidence type="ECO:0000313" key="4">
    <source>
        <dbReference type="EMBL" id="KAK0654570.1"/>
    </source>
</evidence>
<feature type="region of interest" description="Disordered" evidence="2">
    <location>
        <begin position="278"/>
        <end position="314"/>
    </location>
</feature>
<evidence type="ECO:0000256" key="3">
    <source>
        <dbReference type="SAM" id="Phobius"/>
    </source>
</evidence>
<dbReference type="Proteomes" id="UP001175001">
    <property type="component" value="Unassembled WGS sequence"/>
</dbReference>
<dbReference type="AlphaFoldDB" id="A0AA39YP06"/>
<feature type="transmembrane region" description="Helical" evidence="3">
    <location>
        <begin position="20"/>
        <end position="43"/>
    </location>
</feature>
<dbReference type="PANTHER" id="PTHR45615">
    <property type="entry name" value="MYOSIN HEAVY CHAIN, NON-MUSCLE"/>
    <property type="match status" value="1"/>
</dbReference>
<keyword evidence="3" id="KW-0472">Membrane</keyword>
<proteinExistence type="predicted"/>
<dbReference type="EMBL" id="JAUJDW010000020">
    <property type="protein sequence ID" value="KAK0654570.1"/>
    <property type="molecule type" value="Genomic_DNA"/>
</dbReference>
<keyword evidence="3" id="KW-0812">Transmembrane</keyword>
<organism evidence="4 5">
    <name type="scientific">Lasiodiplodia hormozganensis</name>
    <dbReference type="NCBI Taxonomy" id="869390"/>
    <lineage>
        <taxon>Eukaryota</taxon>
        <taxon>Fungi</taxon>
        <taxon>Dikarya</taxon>
        <taxon>Ascomycota</taxon>
        <taxon>Pezizomycotina</taxon>
        <taxon>Dothideomycetes</taxon>
        <taxon>Dothideomycetes incertae sedis</taxon>
        <taxon>Botryosphaeriales</taxon>
        <taxon>Botryosphaeriaceae</taxon>
        <taxon>Lasiodiplodia</taxon>
    </lineage>
</organism>
<keyword evidence="1" id="KW-0175">Coiled coil</keyword>
<reference evidence="4" key="1">
    <citation type="submission" date="2023-06" db="EMBL/GenBank/DDBJ databases">
        <title>Multi-omics analyses reveal the molecular pathogenesis toolkit of Lasiodiplodia hormozganensis, a cross-kingdom pathogen.</title>
        <authorList>
            <person name="Felix C."/>
            <person name="Meneses R."/>
            <person name="Goncalves M.F.M."/>
            <person name="Tilleman L."/>
            <person name="Duarte A.S."/>
            <person name="Jorrin-Novo J.V."/>
            <person name="Van De Peer Y."/>
            <person name="Deforce D."/>
            <person name="Van Nieuwerburgh F."/>
            <person name="Esteves A.C."/>
            <person name="Alves A."/>
        </authorList>
    </citation>
    <scope>NUCLEOTIDE SEQUENCE</scope>
    <source>
        <strain evidence="4">CBS 339.90</strain>
    </source>
</reference>
<keyword evidence="3" id="KW-1133">Transmembrane helix</keyword>
<feature type="transmembrane region" description="Helical" evidence="3">
    <location>
        <begin position="160"/>
        <end position="180"/>
    </location>
</feature>
<feature type="compositionally biased region" description="Basic and acidic residues" evidence="2">
    <location>
        <begin position="295"/>
        <end position="306"/>
    </location>
</feature>
<feature type="coiled-coil region" evidence="1">
    <location>
        <begin position="425"/>
        <end position="459"/>
    </location>
</feature>
<feature type="transmembrane region" description="Helical" evidence="3">
    <location>
        <begin position="84"/>
        <end position="104"/>
    </location>
</feature>
<keyword evidence="5" id="KW-1185">Reference proteome</keyword>
<name>A0AA39YP06_9PEZI</name>
<dbReference type="PANTHER" id="PTHR45615:SF80">
    <property type="entry name" value="GRIP DOMAIN-CONTAINING PROTEIN"/>
    <property type="match status" value="1"/>
</dbReference>
<gene>
    <name evidence="4" type="primary">KIF20B</name>
    <name evidence="4" type="ORF">DIS24_g5017</name>
</gene>
<accession>A0AA39YP06</accession>
<protein>
    <submittedName>
        <fullName evidence="4">Kinesin-like protein KIF20B</fullName>
    </submittedName>
</protein>
<evidence type="ECO:0000256" key="2">
    <source>
        <dbReference type="SAM" id="MobiDB-lite"/>
    </source>
</evidence>
<evidence type="ECO:0000256" key="1">
    <source>
        <dbReference type="SAM" id="Coils"/>
    </source>
</evidence>
<comment type="caution">
    <text evidence="4">The sequence shown here is derived from an EMBL/GenBank/DDBJ whole genome shotgun (WGS) entry which is preliminary data.</text>
</comment>
<feature type="compositionally biased region" description="Basic and acidic residues" evidence="2">
    <location>
        <begin position="278"/>
        <end position="287"/>
    </location>
</feature>
<evidence type="ECO:0000313" key="5">
    <source>
        <dbReference type="Proteomes" id="UP001175001"/>
    </source>
</evidence>
<sequence>MHFSAIINNAGTATQVKNSQIYLILFGLLSLGFYFLIHQYLLAIQRDTDQIKRIHRYLLFVKDGLQRFYRRIYEYSIPSTPHTYLFYFSLTSIFVLIFGVIGVYDIVTTYPDYFPHGLVNISPFLAALGRPFTEIGSSESQLLGRETTMKVVPEYMPWHLVLKLLLSFGIGCFAAAFIVFRVAGYTKLPISGLWRRATSAVQVSDENSNQILHPAPEDNSGGFEDQLRLRHENNSLRARMEAAEAKRRTLEEEIEKLRHNIERLEELLEDYEMQNNKEVAELEKPDTHATTGRNAAERSRRLEEKSMSQTQLVERLSKKVNSLEEELRLKSESPNMSLQNTSEPKDATVLASVVKQLRSQLSDTEDQKQVAEKRLQEVRAAQEKLKNDFSAQLARKQGDHATTQDNSEESIKILTEKIEIRDEQITQMSEEADRDKDKIKRLENKAEELTLLLDDLEVNRSDDFSKFCEETAKVAESMSVDIQAFFNSDAKLTTVGSLCTTALKRWDWWRTEDWISRKLRHSNYAFGPHAILAGKHEESVMGTQFCYVLPIARASSRCFYPLWCAKRYEKPVNEEVRRSWGAIIQLCQKVEENDEAEARYIKEIEGLVGRNDEEAVLSYNPSHRYLEGCRILDDNPLRREEVRSQPINAAVRVKDYLEEVKCRQEGLRSGTFGSRAFDVEWPEEIFHARRVCSLLRHLLEAAWYLANIPLVVQIVRVWFGTTDILDESKQLRTKYDDDFNFTEADRACVDLQNIIALRLQKLYDVFFNEEPIAEGPDETAEIGIVFE</sequence>